<keyword evidence="2" id="KW-1185">Reference proteome</keyword>
<organism evidence="1 2">
    <name type="scientific">Streptomyces afghaniensis 772</name>
    <dbReference type="NCBI Taxonomy" id="1283301"/>
    <lineage>
        <taxon>Bacteria</taxon>
        <taxon>Bacillati</taxon>
        <taxon>Actinomycetota</taxon>
        <taxon>Actinomycetes</taxon>
        <taxon>Kitasatosporales</taxon>
        <taxon>Streptomycetaceae</taxon>
        <taxon>Streptomyces</taxon>
    </lineage>
</organism>
<proteinExistence type="predicted"/>
<protein>
    <submittedName>
        <fullName evidence="1">Uncharacterized protein</fullName>
    </submittedName>
</protein>
<dbReference type="EMBL" id="AOPY01001383">
    <property type="protein sequence ID" value="EPJ40254.1"/>
    <property type="molecule type" value="Genomic_DNA"/>
</dbReference>
<accession>S4NPI3</accession>
<dbReference type="Proteomes" id="UP000015001">
    <property type="component" value="Unassembled WGS sequence"/>
</dbReference>
<comment type="caution">
    <text evidence="1">The sequence shown here is derived from an EMBL/GenBank/DDBJ whole genome shotgun (WGS) entry which is preliminary data.</text>
</comment>
<sequence>MWFGGAVSRAWDGTRITGLGHRGSLLRSYTPWDVRREHTAKEPQAP</sequence>
<dbReference type="HOGENOM" id="CLU_3189312_0_0_11"/>
<evidence type="ECO:0000313" key="1">
    <source>
        <dbReference type="EMBL" id="EPJ40254.1"/>
    </source>
</evidence>
<dbReference type="AlphaFoldDB" id="S4NPI3"/>
<reference evidence="1 2" key="1">
    <citation type="submission" date="2013-02" db="EMBL/GenBank/DDBJ databases">
        <title>Draft Genome Sequence of Streptomyces afghaniensis, Which Produces Compounds of the Julimycin B-Complex.</title>
        <authorList>
            <person name="Gruening B.A."/>
            <person name="Praeg A."/>
            <person name="Erxleben A."/>
            <person name="Guenther S."/>
            <person name="Fiedler H.-P."/>
            <person name="Goodfellow M."/>
            <person name="Mueller M."/>
        </authorList>
    </citation>
    <scope>NUCLEOTIDE SEQUENCE [LARGE SCALE GENOMIC DNA]</scope>
    <source>
        <strain evidence="1 2">772</strain>
    </source>
</reference>
<name>S4NPI3_9ACTN</name>
<gene>
    <name evidence="1" type="ORF">STAFG_2685</name>
</gene>
<dbReference type="PATRIC" id="fig|1283301.3.peg.2661"/>
<evidence type="ECO:0000313" key="2">
    <source>
        <dbReference type="Proteomes" id="UP000015001"/>
    </source>
</evidence>